<dbReference type="EMBL" id="SPHZ02000007">
    <property type="protein sequence ID" value="KAF0905525.1"/>
    <property type="molecule type" value="Genomic_DNA"/>
</dbReference>
<comment type="caution">
    <text evidence="6">The sequence shown here is derived from an EMBL/GenBank/DDBJ whole genome shotgun (WGS) entry which is preliminary data.</text>
</comment>
<dbReference type="Proteomes" id="UP000479710">
    <property type="component" value="Unassembled WGS sequence"/>
</dbReference>
<dbReference type="Pfam" id="PF05498">
    <property type="entry name" value="RALF"/>
    <property type="match status" value="1"/>
</dbReference>
<keyword evidence="5" id="KW-0472">Membrane</keyword>
<keyword evidence="7" id="KW-1185">Reference proteome</keyword>
<gene>
    <name evidence="6" type="ORF">E2562_007322</name>
</gene>
<evidence type="ECO:0000256" key="4">
    <source>
        <dbReference type="ARBA" id="ARBA00023157"/>
    </source>
</evidence>
<keyword evidence="5" id="KW-1133">Transmembrane helix</keyword>
<comment type="similarity">
    <text evidence="1">Belongs to the plant rapid alkalinization factor (RALF) family.</text>
</comment>
<dbReference type="OrthoDB" id="1613518at2759"/>
<dbReference type="PANTHER" id="PTHR33136:SF114">
    <property type="entry name" value="OS01G0357900 PROTEIN"/>
    <property type="match status" value="1"/>
</dbReference>
<keyword evidence="5" id="KW-0812">Transmembrane</keyword>
<organism evidence="6 7">
    <name type="scientific">Oryza meyeriana var. granulata</name>
    <dbReference type="NCBI Taxonomy" id="110450"/>
    <lineage>
        <taxon>Eukaryota</taxon>
        <taxon>Viridiplantae</taxon>
        <taxon>Streptophyta</taxon>
        <taxon>Embryophyta</taxon>
        <taxon>Tracheophyta</taxon>
        <taxon>Spermatophyta</taxon>
        <taxon>Magnoliopsida</taxon>
        <taxon>Liliopsida</taxon>
        <taxon>Poales</taxon>
        <taxon>Poaceae</taxon>
        <taxon>BOP clade</taxon>
        <taxon>Oryzoideae</taxon>
        <taxon>Oryzeae</taxon>
        <taxon>Oryzinae</taxon>
        <taxon>Oryza</taxon>
        <taxon>Oryza meyeriana</taxon>
    </lineage>
</organism>
<evidence type="ECO:0000256" key="3">
    <source>
        <dbReference type="ARBA" id="ARBA00022729"/>
    </source>
</evidence>
<dbReference type="GO" id="GO:0005179">
    <property type="term" value="F:hormone activity"/>
    <property type="evidence" value="ECO:0007669"/>
    <property type="project" value="UniProtKB-KW"/>
</dbReference>
<keyword evidence="2" id="KW-0372">Hormone</keyword>
<evidence type="ECO:0000256" key="2">
    <source>
        <dbReference type="ARBA" id="ARBA00022702"/>
    </source>
</evidence>
<accession>A0A6G1CY22</accession>
<protein>
    <recommendedName>
        <fullName evidence="8">Rapid alkalinization factor 1</fullName>
    </recommendedName>
</protein>
<name>A0A6G1CY22_9ORYZ</name>
<evidence type="ECO:0008006" key="8">
    <source>
        <dbReference type="Google" id="ProtNLM"/>
    </source>
</evidence>
<feature type="transmembrane region" description="Helical" evidence="5">
    <location>
        <begin position="56"/>
        <end position="83"/>
    </location>
</feature>
<dbReference type="PANTHER" id="PTHR33136">
    <property type="entry name" value="RAPID ALKALINIZATION FACTOR-LIKE"/>
    <property type="match status" value="1"/>
</dbReference>
<sequence>MLVCNHASRYPEINVKNLSLRSILSNTSCSGFKPSRFNYERARHQRRRSRGAMARAATVPVLATACALLLALLLALAGGAAAVAGEVPLSLELGVGGSRNDGFGFSSAEEAAADGAAVVRRVLQGQRYISYGALGPATTPCSLRGASYYNCRPGGQANPYSRGCSVITRCRG</sequence>
<proteinExistence type="inferred from homology"/>
<dbReference type="GO" id="GO:0019722">
    <property type="term" value="P:calcium-mediated signaling"/>
    <property type="evidence" value="ECO:0007669"/>
    <property type="project" value="TreeGrafter"/>
</dbReference>
<evidence type="ECO:0000256" key="5">
    <source>
        <dbReference type="SAM" id="Phobius"/>
    </source>
</evidence>
<dbReference type="GO" id="GO:0009506">
    <property type="term" value="C:plasmodesma"/>
    <property type="evidence" value="ECO:0007669"/>
    <property type="project" value="TreeGrafter"/>
</dbReference>
<keyword evidence="4" id="KW-1015">Disulfide bond</keyword>
<evidence type="ECO:0000313" key="6">
    <source>
        <dbReference type="EMBL" id="KAF0905525.1"/>
    </source>
</evidence>
<keyword evidence="3" id="KW-0732">Signal</keyword>
<dbReference type="AlphaFoldDB" id="A0A6G1CY22"/>
<evidence type="ECO:0000256" key="1">
    <source>
        <dbReference type="ARBA" id="ARBA00009178"/>
    </source>
</evidence>
<dbReference type="InterPro" id="IPR008801">
    <property type="entry name" value="RALF"/>
</dbReference>
<reference evidence="6 7" key="1">
    <citation type="submission" date="2019-11" db="EMBL/GenBank/DDBJ databases">
        <title>Whole genome sequence of Oryza granulata.</title>
        <authorList>
            <person name="Li W."/>
        </authorList>
    </citation>
    <scope>NUCLEOTIDE SEQUENCE [LARGE SCALE GENOMIC DNA]</scope>
    <source>
        <strain evidence="7">cv. Menghai</strain>
        <tissue evidence="6">Leaf</tissue>
    </source>
</reference>
<evidence type="ECO:0000313" key="7">
    <source>
        <dbReference type="Proteomes" id="UP000479710"/>
    </source>
</evidence>